<reference evidence="2 3" key="1">
    <citation type="submission" date="2016-10" db="EMBL/GenBank/DDBJ databases">
        <authorList>
            <person name="de Groot N.N."/>
        </authorList>
    </citation>
    <scope>NUCLEOTIDE SEQUENCE [LARGE SCALE GENOMIC DNA]</scope>
    <source>
        <strain evidence="2 3">CGMCC 4.5681</strain>
    </source>
</reference>
<name>A0A1G9QK64_9ACTN</name>
<dbReference type="EMBL" id="FNFB01000039">
    <property type="protein sequence ID" value="SDM10867.1"/>
    <property type="molecule type" value="Genomic_DNA"/>
</dbReference>
<dbReference type="Proteomes" id="UP000198683">
    <property type="component" value="Unassembled WGS sequence"/>
</dbReference>
<evidence type="ECO:0000256" key="1">
    <source>
        <dbReference type="SAM" id="Phobius"/>
    </source>
</evidence>
<keyword evidence="3" id="KW-1185">Reference proteome</keyword>
<protein>
    <submittedName>
        <fullName evidence="2">Uncharacterized protein</fullName>
    </submittedName>
</protein>
<dbReference type="AlphaFoldDB" id="A0A1G9QK64"/>
<evidence type="ECO:0000313" key="3">
    <source>
        <dbReference type="Proteomes" id="UP000198683"/>
    </source>
</evidence>
<evidence type="ECO:0000313" key="2">
    <source>
        <dbReference type="EMBL" id="SDM10867.1"/>
    </source>
</evidence>
<accession>A0A1G9QK64</accession>
<gene>
    <name evidence="2" type="ORF">SAMN05421874_13912</name>
</gene>
<keyword evidence="1" id="KW-0812">Transmembrane</keyword>
<organism evidence="2 3">
    <name type="scientific">Nonomuraea maritima</name>
    <dbReference type="NCBI Taxonomy" id="683260"/>
    <lineage>
        <taxon>Bacteria</taxon>
        <taxon>Bacillati</taxon>
        <taxon>Actinomycetota</taxon>
        <taxon>Actinomycetes</taxon>
        <taxon>Streptosporangiales</taxon>
        <taxon>Streptosporangiaceae</taxon>
        <taxon>Nonomuraea</taxon>
    </lineage>
</organism>
<keyword evidence="1" id="KW-1133">Transmembrane helix</keyword>
<feature type="transmembrane region" description="Helical" evidence="1">
    <location>
        <begin position="47"/>
        <end position="72"/>
    </location>
</feature>
<sequence length="80" mass="7967">MEAVALPVGALAALVAVPLGVRRVAVEGPLGTAPWLLVRIRTAPGLVPLAGPLLMSVTGPLLVSGVGTGPLLMPVPLLMT</sequence>
<keyword evidence="1" id="KW-0472">Membrane</keyword>
<proteinExistence type="predicted"/>